<evidence type="ECO:0000256" key="7">
    <source>
        <dbReference type="SAM" id="Phobius"/>
    </source>
</evidence>
<evidence type="ECO:0000313" key="9">
    <source>
        <dbReference type="Proteomes" id="UP000242561"/>
    </source>
</evidence>
<comment type="subcellular location">
    <subcellularLocation>
        <location evidence="1">Cell membrane</location>
        <topology evidence="1">Multi-pass membrane protein</topology>
    </subcellularLocation>
</comment>
<feature type="transmembrane region" description="Helical" evidence="7">
    <location>
        <begin position="6"/>
        <end position="22"/>
    </location>
</feature>
<dbReference type="Pfam" id="PF04226">
    <property type="entry name" value="Transgly_assoc"/>
    <property type="match status" value="1"/>
</dbReference>
<dbReference type="PANTHER" id="PTHR33884">
    <property type="entry name" value="UPF0410 PROTEIN YMGE"/>
    <property type="match status" value="1"/>
</dbReference>
<keyword evidence="4 7" id="KW-0812">Transmembrane</keyword>
<organism evidence="8 9">
    <name type="scientific">Sphingorhabdus lutea</name>
    <dbReference type="NCBI Taxonomy" id="1913578"/>
    <lineage>
        <taxon>Bacteria</taxon>
        <taxon>Pseudomonadati</taxon>
        <taxon>Pseudomonadota</taxon>
        <taxon>Alphaproteobacteria</taxon>
        <taxon>Sphingomonadales</taxon>
        <taxon>Sphingomonadaceae</taxon>
        <taxon>Sphingorhabdus</taxon>
    </lineage>
</organism>
<keyword evidence="3" id="KW-1003">Cell membrane</keyword>
<reference evidence="8 9" key="1">
    <citation type="submission" date="2016-11" db="EMBL/GenBank/DDBJ databases">
        <title>Sphingorhabdus sp. LPB0140, isolated from marine environment.</title>
        <authorList>
            <person name="Kim E."/>
            <person name="Yi H."/>
        </authorList>
    </citation>
    <scope>NUCLEOTIDE SEQUENCE [LARGE SCALE GENOMIC DNA]</scope>
    <source>
        <strain evidence="8 9">LPB0140</strain>
    </source>
</reference>
<dbReference type="STRING" id="1913578.LPB140_11320"/>
<proteinExistence type="inferred from homology"/>
<evidence type="ECO:0000256" key="6">
    <source>
        <dbReference type="ARBA" id="ARBA00023136"/>
    </source>
</evidence>
<evidence type="ECO:0000256" key="2">
    <source>
        <dbReference type="ARBA" id="ARBA00011006"/>
    </source>
</evidence>
<name>A0A1L3JDR5_9SPHN</name>
<dbReference type="EMBL" id="CP018154">
    <property type="protein sequence ID" value="APG63275.1"/>
    <property type="molecule type" value="Genomic_DNA"/>
</dbReference>
<dbReference type="InterPro" id="IPR007341">
    <property type="entry name" value="Transgly_assoc"/>
</dbReference>
<gene>
    <name evidence="8" type="ORF">LPB140_11320</name>
</gene>
<dbReference type="AlphaFoldDB" id="A0A1L3JDR5"/>
<accession>A0A1L3JDR5</accession>
<comment type="similarity">
    <text evidence="2">Belongs to the UPF0410 family.</text>
</comment>
<dbReference type="PANTHER" id="PTHR33884:SF3">
    <property type="entry name" value="UPF0410 PROTEIN YMGE"/>
    <property type="match status" value="1"/>
</dbReference>
<dbReference type="KEGG" id="sphl:LPB140_11320"/>
<keyword evidence="5 7" id="KW-1133">Transmembrane helix</keyword>
<keyword evidence="6 7" id="KW-0472">Membrane</keyword>
<feature type="transmembrane region" description="Helical" evidence="7">
    <location>
        <begin position="29"/>
        <end position="52"/>
    </location>
</feature>
<dbReference type="Proteomes" id="UP000242561">
    <property type="component" value="Chromosome"/>
</dbReference>
<evidence type="ECO:0000256" key="3">
    <source>
        <dbReference type="ARBA" id="ARBA00022475"/>
    </source>
</evidence>
<sequence length="89" mass="9513">MGWILALIMGGIMGWLASKVMNRDASMGIIMNIVVGCIGSILGRFLLGGILGGGRLRDSAFDPMTLLTSFLGALILLAIVNFFQRGKIR</sequence>
<keyword evidence="9" id="KW-1185">Reference proteome</keyword>
<feature type="transmembrane region" description="Helical" evidence="7">
    <location>
        <begin position="64"/>
        <end position="83"/>
    </location>
</feature>
<evidence type="ECO:0000313" key="8">
    <source>
        <dbReference type="EMBL" id="APG63275.1"/>
    </source>
</evidence>
<evidence type="ECO:0000256" key="1">
    <source>
        <dbReference type="ARBA" id="ARBA00004651"/>
    </source>
</evidence>
<evidence type="ECO:0000256" key="4">
    <source>
        <dbReference type="ARBA" id="ARBA00022692"/>
    </source>
</evidence>
<dbReference type="GO" id="GO:0005886">
    <property type="term" value="C:plasma membrane"/>
    <property type="evidence" value="ECO:0007669"/>
    <property type="project" value="UniProtKB-SubCell"/>
</dbReference>
<protein>
    <submittedName>
        <fullName evidence="8">Transglycosylase</fullName>
    </submittedName>
</protein>
<dbReference type="OrthoDB" id="964123at2"/>
<evidence type="ECO:0000256" key="5">
    <source>
        <dbReference type="ARBA" id="ARBA00022989"/>
    </source>
</evidence>
<dbReference type="RefSeq" id="WP_072559927.1">
    <property type="nucleotide sequence ID" value="NZ_CP018154.1"/>
</dbReference>